<evidence type="ECO:0000313" key="21">
    <source>
        <dbReference type="Proteomes" id="UP000694548"/>
    </source>
</evidence>
<keyword evidence="10" id="KW-1015">Disulfide bond</keyword>
<keyword evidence="21" id="KW-1185">Reference proteome</keyword>
<dbReference type="EMBL" id="JAAVVJ010000013">
    <property type="protein sequence ID" value="KAF7210677.1"/>
    <property type="molecule type" value="Genomic_DNA"/>
</dbReference>
<gene>
    <name evidence="19 20" type="primary">POFUT1</name>
    <name evidence="18" type="ORF">G4P62_019873</name>
</gene>
<dbReference type="Ensembl" id="ENSNFUT00015033227.1">
    <property type="protein sequence ID" value="ENSNFUP00015031794.1"/>
    <property type="gene ID" value="ENSNFUG00015015569.1"/>
</dbReference>
<evidence type="ECO:0000256" key="1">
    <source>
        <dbReference type="ARBA" id="ARBA00004240"/>
    </source>
</evidence>
<dbReference type="EC" id="2.4.1.221" evidence="4"/>
<reference evidence="20" key="4">
    <citation type="submission" date="2025-05" db="UniProtKB">
        <authorList>
            <consortium name="Ensembl"/>
        </authorList>
    </citation>
    <scope>IDENTIFICATION</scope>
</reference>
<evidence type="ECO:0000256" key="16">
    <source>
        <dbReference type="ARBA" id="ARBA00048647"/>
    </source>
</evidence>
<dbReference type="GeneTree" id="ENSGT00390000015634"/>
<dbReference type="Proteomes" id="UP000822369">
    <property type="component" value="Chromosome 13"/>
</dbReference>
<evidence type="ECO:0000256" key="11">
    <source>
        <dbReference type="ARBA" id="ARBA00023180"/>
    </source>
</evidence>
<sequence>MAAHQRWPGPVGLRCSVSLLLLWAVWTEPLEWDERGYVLYCPCMGRFGNQADHFLGALAFAKMLNRTLAVPPWIVYRHHTPPYTNVHVPYSHFFQLHALAAYHRVVPLEDFMEKLAPQHWPPGRRRAYCYEAAAQRSADRKSCPMKVVGAVLTWFFSSDQSQKPRHTVS</sequence>
<keyword evidence="6 19" id="KW-0328">Glycosyltransferase</keyword>
<evidence type="ECO:0000256" key="14">
    <source>
        <dbReference type="ARBA" id="ARBA00033080"/>
    </source>
</evidence>
<dbReference type="Bgee" id="ENSNFUG00015015569">
    <property type="expression patterns" value="Expressed in caudal fin and 2 other cell types or tissues"/>
</dbReference>
<dbReference type="GO" id="GO:0007219">
    <property type="term" value="P:Notch signaling pathway"/>
    <property type="evidence" value="ECO:0007669"/>
    <property type="project" value="UniProtKB-KW"/>
</dbReference>
<reference evidence="19" key="2">
    <citation type="submission" date="2016-06" db="EMBL/GenBank/DDBJ databases">
        <title>The genome of a short-lived fish provides insights into sex chromosome evolution and the genetic control of aging.</title>
        <authorList>
            <person name="Reichwald K."/>
            <person name="Felder M."/>
            <person name="Petzold A."/>
            <person name="Koch P."/>
            <person name="Groth M."/>
            <person name="Platzer M."/>
        </authorList>
    </citation>
    <scope>NUCLEOTIDE SEQUENCE</scope>
    <source>
        <tissue evidence="19">Brain</tissue>
    </source>
</reference>
<dbReference type="KEGG" id="nfu:107373963"/>
<dbReference type="GO" id="GO:0006004">
    <property type="term" value="P:fucose metabolic process"/>
    <property type="evidence" value="ECO:0007669"/>
    <property type="project" value="UniProtKB-KW"/>
</dbReference>
<dbReference type="InterPro" id="IPR039922">
    <property type="entry name" value="POFUT1"/>
</dbReference>
<dbReference type="GO" id="GO:0005783">
    <property type="term" value="C:endoplasmic reticulum"/>
    <property type="evidence" value="ECO:0007669"/>
    <property type="project" value="UniProtKB-SubCell"/>
</dbReference>
<protein>
    <recommendedName>
        <fullName evidence="5">GDP-fucose protein O-fucosyltransferase 1</fullName>
        <ecNumber evidence="4">2.4.1.221</ecNumber>
    </recommendedName>
    <alternativeName>
        <fullName evidence="14">Peptide-O-fucosyltransferase 1</fullName>
    </alternativeName>
</protein>
<evidence type="ECO:0000256" key="8">
    <source>
        <dbReference type="ARBA" id="ARBA00022824"/>
    </source>
</evidence>
<evidence type="ECO:0000256" key="13">
    <source>
        <dbReference type="ARBA" id="ARBA00023277"/>
    </source>
</evidence>
<accession>A0A1A8ARL4</accession>
<keyword evidence="11" id="KW-0325">Glycoprotein</keyword>
<evidence type="ECO:0000256" key="9">
    <source>
        <dbReference type="ARBA" id="ARBA00022976"/>
    </source>
</evidence>
<comment type="pathway">
    <text evidence="2">Protein modification; protein glycosylation.</text>
</comment>
<reference evidence="19" key="1">
    <citation type="submission" date="2016-05" db="EMBL/GenBank/DDBJ databases">
        <authorList>
            <person name="Lavstsen T."/>
            <person name="Jespersen J.S."/>
        </authorList>
    </citation>
    <scope>NUCLEOTIDE SEQUENCE</scope>
    <source>
        <tissue evidence="19">Brain</tissue>
    </source>
</reference>
<keyword evidence="17" id="KW-0732">Signal</keyword>
<comment type="catalytic activity">
    <reaction evidence="15">
        <text>L-threonyl-[protein] + GDP-beta-L-fucose = 3-O-(alpha-L-fucosyl)-L-threonyl-[protein] + GDP + H(+)</text>
        <dbReference type="Rhea" id="RHEA:70491"/>
        <dbReference type="Rhea" id="RHEA-COMP:11060"/>
        <dbReference type="Rhea" id="RHEA-COMP:17915"/>
        <dbReference type="ChEBI" id="CHEBI:15378"/>
        <dbReference type="ChEBI" id="CHEBI:30013"/>
        <dbReference type="ChEBI" id="CHEBI:57273"/>
        <dbReference type="ChEBI" id="CHEBI:58189"/>
        <dbReference type="ChEBI" id="CHEBI:189631"/>
        <dbReference type="EC" id="2.4.1.221"/>
    </reaction>
    <physiologicalReaction direction="left-to-right" evidence="15">
        <dbReference type="Rhea" id="RHEA:70492"/>
    </physiologicalReaction>
</comment>
<evidence type="ECO:0000256" key="6">
    <source>
        <dbReference type="ARBA" id="ARBA00022676"/>
    </source>
</evidence>
<dbReference type="Pfam" id="PF10250">
    <property type="entry name" value="O-FucT"/>
    <property type="match status" value="1"/>
</dbReference>
<evidence type="ECO:0000313" key="18">
    <source>
        <dbReference type="EMBL" id="KAF7210677.1"/>
    </source>
</evidence>
<keyword evidence="9" id="KW-0914">Notch signaling pathway</keyword>
<comment type="subcellular location">
    <subcellularLocation>
        <location evidence="1">Endoplasmic reticulum</location>
    </subcellularLocation>
</comment>
<keyword evidence="7 19" id="KW-0808">Transferase</keyword>
<reference evidence="18" key="3">
    <citation type="submission" date="2020-03" db="EMBL/GenBank/DDBJ databases">
        <title>Intra-Species Differences in Population Size shape Life History and Genome Evolution.</title>
        <authorList>
            <person name="Willemsen D."/>
            <person name="Cui R."/>
            <person name="Valenzano D.R."/>
        </authorList>
    </citation>
    <scope>NUCLEOTIDE SEQUENCE</scope>
    <source>
        <strain evidence="18">GRZ</strain>
        <tissue evidence="18">Whole</tissue>
    </source>
</reference>
<dbReference type="OMA" id="YCHEIAF"/>
<dbReference type="Proteomes" id="UP000694548">
    <property type="component" value="Unassembled WGS sequence"/>
</dbReference>
<evidence type="ECO:0000256" key="5">
    <source>
        <dbReference type="ARBA" id="ARBA00021745"/>
    </source>
</evidence>
<evidence type="ECO:0000256" key="2">
    <source>
        <dbReference type="ARBA" id="ARBA00004922"/>
    </source>
</evidence>
<comment type="similarity">
    <text evidence="3">Belongs to the glycosyltransferase 65 family.</text>
</comment>
<dbReference type="UniPathway" id="UPA00378"/>
<keyword evidence="12" id="KW-0294">Fucose metabolism</keyword>
<evidence type="ECO:0000256" key="12">
    <source>
        <dbReference type="ARBA" id="ARBA00023253"/>
    </source>
</evidence>
<keyword evidence="13" id="KW-0119">Carbohydrate metabolism</keyword>
<dbReference type="GO" id="GO:0046922">
    <property type="term" value="F:peptide-O-fucosyltransferase activity"/>
    <property type="evidence" value="ECO:0007669"/>
    <property type="project" value="UniProtKB-EC"/>
</dbReference>
<dbReference type="PANTHER" id="PTHR21420:SF3">
    <property type="entry name" value="GDP-FUCOSE PROTEIN O-FUCOSYLTRANSFERASE 1"/>
    <property type="match status" value="1"/>
</dbReference>
<feature type="signal peptide" evidence="17">
    <location>
        <begin position="1"/>
        <end position="27"/>
    </location>
</feature>
<dbReference type="InterPro" id="IPR019378">
    <property type="entry name" value="GDP-Fuc_O-FucTrfase"/>
</dbReference>
<evidence type="ECO:0000256" key="3">
    <source>
        <dbReference type="ARBA" id="ARBA00010626"/>
    </source>
</evidence>
<evidence type="ECO:0000256" key="17">
    <source>
        <dbReference type="SAM" id="SignalP"/>
    </source>
</evidence>
<feature type="chain" id="PRO_5044555014" description="GDP-fucose protein O-fucosyltransferase 1" evidence="17">
    <location>
        <begin position="28"/>
        <end position="169"/>
    </location>
</feature>
<dbReference type="GO" id="GO:0008593">
    <property type="term" value="P:regulation of Notch signaling pathway"/>
    <property type="evidence" value="ECO:0007669"/>
    <property type="project" value="TreeGrafter"/>
</dbReference>
<evidence type="ECO:0000313" key="19">
    <source>
        <dbReference type="EMBL" id="SBP57328.1"/>
    </source>
</evidence>
<evidence type="ECO:0000256" key="4">
    <source>
        <dbReference type="ARBA" id="ARBA00012196"/>
    </source>
</evidence>
<name>A0A1A8ARL4_NOTFU</name>
<proteinExistence type="inferred from homology"/>
<evidence type="ECO:0000313" key="20">
    <source>
        <dbReference type="Ensembl" id="ENSNFUP00015031794.1"/>
    </source>
</evidence>
<comment type="catalytic activity">
    <reaction evidence="16">
        <text>L-seryl-[protein] + GDP-beta-L-fucose = 3-O-(alpha-L-fucosyl)-L-seryl-[protein] + GDP + H(+)</text>
        <dbReference type="Rhea" id="RHEA:63644"/>
        <dbReference type="Rhea" id="RHEA-COMP:9863"/>
        <dbReference type="Rhea" id="RHEA-COMP:17914"/>
        <dbReference type="ChEBI" id="CHEBI:15378"/>
        <dbReference type="ChEBI" id="CHEBI:29999"/>
        <dbReference type="ChEBI" id="CHEBI:57273"/>
        <dbReference type="ChEBI" id="CHEBI:58189"/>
        <dbReference type="ChEBI" id="CHEBI:189632"/>
        <dbReference type="EC" id="2.4.1.221"/>
    </reaction>
    <physiologicalReaction direction="left-to-right" evidence="16">
        <dbReference type="Rhea" id="RHEA:63645"/>
    </physiologicalReaction>
</comment>
<dbReference type="PANTHER" id="PTHR21420">
    <property type="entry name" value="GDP-FUCOSE PROTEIN O-FUCOSYLTRANSFERASE 1"/>
    <property type="match status" value="1"/>
</dbReference>
<organism evidence="19">
    <name type="scientific">Nothobranchius furzeri</name>
    <name type="common">Turquoise killifish</name>
    <dbReference type="NCBI Taxonomy" id="105023"/>
    <lineage>
        <taxon>Eukaryota</taxon>
        <taxon>Metazoa</taxon>
        <taxon>Chordata</taxon>
        <taxon>Craniata</taxon>
        <taxon>Vertebrata</taxon>
        <taxon>Euteleostomi</taxon>
        <taxon>Actinopterygii</taxon>
        <taxon>Neopterygii</taxon>
        <taxon>Teleostei</taxon>
        <taxon>Neoteleostei</taxon>
        <taxon>Acanthomorphata</taxon>
        <taxon>Ovalentaria</taxon>
        <taxon>Atherinomorphae</taxon>
        <taxon>Cyprinodontiformes</taxon>
        <taxon>Nothobranchiidae</taxon>
        <taxon>Nothobranchius</taxon>
    </lineage>
</organism>
<evidence type="ECO:0000256" key="10">
    <source>
        <dbReference type="ARBA" id="ARBA00023157"/>
    </source>
</evidence>
<dbReference type="EMBL" id="HADY01018843">
    <property type="protein sequence ID" value="SBP57328.1"/>
    <property type="molecule type" value="Transcribed_RNA"/>
</dbReference>
<dbReference type="AlphaFoldDB" id="A0A1A8ARL4"/>
<keyword evidence="8" id="KW-0256">Endoplasmic reticulum</keyword>
<evidence type="ECO:0000256" key="15">
    <source>
        <dbReference type="ARBA" id="ARBA00047273"/>
    </source>
</evidence>
<dbReference type="Gene3D" id="3.40.50.11340">
    <property type="match status" value="1"/>
</dbReference>
<evidence type="ECO:0000256" key="7">
    <source>
        <dbReference type="ARBA" id="ARBA00022679"/>
    </source>
</evidence>